<keyword evidence="2" id="KW-0472">Membrane</keyword>
<dbReference type="PATRIC" id="fig|137591.24.peg.1316"/>
<name>A0A0D1KFS2_9LACO</name>
<protein>
    <submittedName>
        <fullName evidence="3">Uncharacterized protein</fullName>
    </submittedName>
</protein>
<dbReference type="AlphaFoldDB" id="A0A0D1KFS2"/>
<comment type="caution">
    <text evidence="3">The sequence shown here is derived from an EMBL/GenBank/DDBJ whole genome shotgun (WGS) entry which is preliminary data.</text>
</comment>
<keyword evidence="2" id="KW-1133">Transmembrane helix</keyword>
<reference evidence="3 4" key="1">
    <citation type="journal article" date="2015" name="Microbiology (Mosc.)">
        <title>Genomics of the Weissella cibaria species with an examination of its metabolic traits.</title>
        <authorList>
            <person name="Lynch K.M."/>
            <person name="Lucid A."/>
            <person name="Arendt E.K."/>
            <person name="Sleator R.D."/>
            <person name="Lucey B."/>
            <person name="Coffey A."/>
        </authorList>
    </citation>
    <scope>NUCLEOTIDE SEQUENCE [LARGE SCALE GENOMIC DNA]</scope>
    <source>
        <strain evidence="3 4">AB3b</strain>
    </source>
</reference>
<keyword evidence="1" id="KW-0175">Coiled coil</keyword>
<organism evidence="3 4">
    <name type="scientific">Weissella cibaria</name>
    <dbReference type="NCBI Taxonomy" id="137591"/>
    <lineage>
        <taxon>Bacteria</taxon>
        <taxon>Bacillati</taxon>
        <taxon>Bacillota</taxon>
        <taxon>Bacilli</taxon>
        <taxon>Lactobacillales</taxon>
        <taxon>Lactobacillaceae</taxon>
        <taxon>Weissella</taxon>
    </lineage>
</organism>
<evidence type="ECO:0000256" key="2">
    <source>
        <dbReference type="SAM" id="Phobius"/>
    </source>
</evidence>
<dbReference type="RefSeq" id="WP_043941315.1">
    <property type="nucleotide sequence ID" value="NZ_JWHT01000032.1"/>
</dbReference>
<evidence type="ECO:0000256" key="1">
    <source>
        <dbReference type="SAM" id="Coils"/>
    </source>
</evidence>
<feature type="transmembrane region" description="Helical" evidence="2">
    <location>
        <begin position="6"/>
        <end position="26"/>
    </location>
</feature>
<accession>A0A0D1KFS2</accession>
<feature type="coiled-coil region" evidence="1">
    <location>
        <begin position="34"/>
        <end position="61"/>
    </location>
</feature>
<gene>
    <name evidence="3" type="ORF">ab3b_01346</name>
</gene>
<keyword evidence="2" id="KW-0812">Transmembrane</keyword>
<evidence type="ECO:0000313" key="4">
    <source>
        <dbReference type="Proteomes" id="UP000032289"/>
    </source>
</evidence>
<sequence length="76" mass="9013">MEFFPHDLAGWLTVVATLSGAMWFVIQNTFVKSMNDLNKAITGLQETLKNYDHRLDDHETRIRVIEDWREHHDDNE</sequence>
<dbReference type="Proteomes" id="UP000032289">
    <property type="component" value="Unassembled WGS sequence"/>
</dbReference>
<dbReference type="EMBL" id="JWHT01000032">
    <property type="protein sequence ID" value="KIU23769.1"/>
    <property type="molecule type" value="Genomic_DNA"/>
</dbReference>
<evidence type="ECO:0000313" key="3">
    <source>
        <dbReference type="EMBL" id="KIU23769.1"/>
    </source>
</evidence>
<proteinExistence type="predicted"/>